<accession>A0ABD4JJ60</accession>
<sequence>MKTLYIKRFKAINDGTIGEFKLVQDSEVLLSGYTLEPAGPDTVTPNNDRRIPAGAYTATWSYSSTFKKELPLLFSEMVSKNRRILIHGGNYPKDTLGCVLIGAEYNERGVLKSTNVLNELINLTRDSDFQAIIANNKGA</sequence>
<evidence type="ECO:0000313" key="2">
    <source>
        <dbReference type="EMBL" id="MBE2986649.1"/>
    </source>
</evidence>
<proteinExistence type="predicted"/>
<comment type="caution">
    <text evidence="2">The sequence shown here is derived from an EMBL/GenBank/DDBJ whole genome shotgun (WGS) entry which is preliminary data.</text>
</comment>
<feature type="domain" description="DUF5675" evidence="1">
    <location>
        <begin position="6"/>
        <end position="124"/>
    </location>
</feature>
<dbReference type="RefSeq" id="WP_336613631.1">
    <property type="nucleotide sequence ID" value="NZ_JADBHS010000009.1"/>
</dbReference>
<gene>
    <name evidence="2" type="ORF">CCAL12919_05815</name>
</gene>
<protein>
    <recommendedName>
        <fullName evidence="1">DUF5675 domain-containing protein</fullName>
    </recommendedName>
</protein>
<evidence type="ECO:0000313" key="3">
    <source>
        <dbReference type="Proteomes" id="UP001318760"/>
    </source>
</evidence>
<dbReference type="AlphaFoldDB" id="A0ABD4JJ60"/>
<dbReference type="InterPro" id="IPR043732">
    <property type="entry name" value="DUF5675"/>
</dbReference>
<dbReference type="Proteomes" id="UP001318760">
    <property type="component" value="Unassembled WGS sequence"/>
</dbReference>
<name>A0ABD4JJ60_9BACT</name>
<dbReference type="Pfam" id="PF18925">
    <property type="entry name" value="DUF5675"/>
    <property type="match status" value="1"/>
</dbReference>
<dbReference type="EMBL" id="JADBHS010000009">
    <property type="protein sequence ID" value="MBE2986649.1"/>
    <property type="molecule type" value="Genomic_DNA"/>
</dbReference>
<reference evidence="2 3" key="1">
    <citation type="submission" date="2020-10" db="EMBL/GenBank/DDBJ databases">
        <title>Campylobacter californiensis sp. nov. isolated from cattle and feral swine in California.</title>
        <authorList>
            <person name="Miller W.G."/>
        </authorList>
    </citation>
    <scope>NUCLEOTIDE SEQUENCE [LARGE SCALE GENOMIC DNA]</scope>
    <source>
        <strain evidence="2 3">RM12919</strain>
    </source>
</reference>
<evidence type="ECO:0000259" key="1">
    <source>
        <dbReference type="Pfam" id="PF18925"/>
    </source>
</evidence>
<organism evidence="2 3">
    <name type="scientific">Campylobacter californiensis</name>
    <dbReference type="NCBI Taxonomy" id="1032243"/>
    <lineage>
        <taxon>Bacteria</taxon>
        <taxon>Pseudomonadati</taxon>
        <taxon>Campylobacterota</taxon>
        <taxon>Epsilonproteobacteria</taxon>
        <taxon>Campylobacterales</taxon>
        <taxon>Campylobacteraceae</taxon>
        <taxon>Campylobacter</taxon>
    </lineage>
</organism>